<dbReference type="HOGENOM" id="CLU_1722104_0_0_1"/>
<name>V5F9A7_BYSSN</name>
<accession>V5F9A7</accession>
<dbReference type="EMBL" id="BAUL01000035">
    <property type="protein sequence ID" value="GAD92684.1"/>
    <property type="molecule type" value="Genomic_DNA"/>
</dbReference>
<gene>
    <name evidence="2" type="ORF">PVAR5_1277</name>
</gene>
<evidence type="ECO:0000313" key="3">
    <source>
        <dbReference type="Proteomes" id="UP000018001"/>
    </source>
</evidence>
<feature type="region of interest" description="Disordered" evidence="1">
    <location>
        <begin position="60"/>
        <end position="80"/>
    </location>
</feature>
<evidence type="ECO:0000256" key="1">
    <source>
        <dbReference type="SAM" id="MobiDB-lite"/>
    </source>
</evidence>
<reference evidence="3" key="1">
    <citation type="journal article" date="2014" name="Genome Announc.">
        <title>Draft genome sequence of the formaldehyde-resistant fungus Byssochlamys spectabilis No. 5 (anamorph Paecilomyces variotii No. 5) (NBRC109023).</title>
        <authorList>
            <person name="Oka T."/>
            <person name="Ekino K."/>
            <person name="Fukuda K."/>
            <person name="Nomura Y."/>
        </authorList>
    </citation>
    <scope>NUCLEOTIDE SEQUENCE [LARGE SCALE GENOMIC DNA]</scope>
    <source>
        <strain evidence="3">No. 5 / NBRC 109023</strain>
    </source>
</reference>
<protein>
    <submittedName>
        <fullName evidence="2">Uncharacterized protein</fullName>
    </submittedName>
</protein>
<evidence type="ECO:0000313" key="2">
    <source>
        <dbReference type="EMBL" id="GAD92684.1"/>
    </source>
</evidence>
<dbReference type="InParanoid" id="V5F9A7"/>
<keyword evidence="3" id="KW-1185">Reference proteome</keyword>
<comment type="caution">
    <text evidence="2">The sequence shown here is derived from an EMBL/GenBank/DDBJ whole genome shotgun (WGS) entry which is preliminary data.</text>
</comment>
<dbReference type="Proteomes" id="UP000018001">
    <property type="component" value="Unassembled WGS sequence"/>
</dbReference>
<proteinExistence type="predicted"/>
<sequence length="152" mass="17095">MITRLMDGWKSSNFSWPVRRLTTRKTACNREDEAPVVDHKRAEKSQLDSCDRQQQIDKAMKLPGYPVQRPEGPRDVPCSNAPAATAVLARQLATSTTLREDHTNPATTSIYDRGQAWTVFDRFGDWPAVHRRTARVLARTTEGDQEAGKTTA</sequence>
<dbReference type="AlphaFoldDB" id="V5F9A7"/>
<organism evidence="2 3">
    <name type="scientific">Byssochlamys spectabilis (strain No. 5 / NBRC 109023)</name>
    <name type="common">Paecilomyces variotii</name>
    <dbReference type="NCBI Taxonomy" id="1356009"/>
    <lineage>
        <taxon>Eukaryota</taxon>
        <taxon>Fungi</taxon>
        <taxon>Dikarya</taxon>
        <taxon>Ascomycota</taxon>
        <taxon>Pezizomycotina</taxon>
        <taxon>Eurotiomycetes</taxon>
        <taxon>Eurotiomycetidae</taxon>
        <taxon>Eurotiales</taxon>
        <taxon>Thermoascaceae</taxon>
        <taxon>Paecilomyces</taxon>
    </lineage>
</organism>